<accession>A0A318MW89</accession>
<organism evidence="1 2">
    <name type="scientific">Frischella perrara</name>
    <dbReference type="NCBI Taxonomy" id="1267021"/>
    <lineage>
        <taxon>Bacteria</taxon>
        <taxon>Pseudomonadati</taxon>
        <taxon>Pseudomonadota</taxon>
        <taxon>Gammaproteobacteria</taxon>
        <taxon>Orbales</taxon>
        <taxon>Orbaceae</taxon>
        <taxon>Frischella</taxon>
    </lineage>
</organism>
<dbReference type="InterPro" id="IPR058961">
    <property type="entry name" value="YafT"/>
</dbReference>
<reference evidence="1 2" key="1">
    <citation type="submission" date="2018-05" db="EMBL/GenBank/DDBJ databases">
        <title>Reference genomes for bee gut microbiota database.</title>
        <authorList>
            <person name="Ellegaard K.M."/>
        </authorList>
    </citation>
    <scope>NUCLEOTIDE SEQUENCE [LARGE SCALE GENOMIC DNA]</scope>
    <source>
        <strain evidence="1 2">ESL0167</strain>
    </source>
</reference>
<name>A0A318MW89_FRIPE</name>
<dbReference type="EMBL" id="QGLM01000017">
    <property type="protein sequence ID" value="PXY95106.1"/>
    <property type="molecule type" value="Genomic_DNA"/>
</dbReference>
<dbReference type="RefSeq" id="WP_110443970.1">
    <property type="nucleotide sequence ID" value="NZ_QGLM01000017.1"/>
</dbReference>
<dbReference type="Pfam" id="PF25851">
    <property type="entry name" value="YafT"/>
    <property type="match status" value="1"/>
</dbReference>
<proteinExistence type="predicted"/>
<gene>
    <name evidence="1" type="ORF">DKK76_08950</name>
</gene>
<evidence type="ECO:0000313" key="1">
    <source>
        <dbReference type="EMBL" id="PXY95106.1"/>
    </source>
</evidence>
<evidence type="ECO:0008006" key="3">
    <source>
        <dbReference type="Google" id="ProtNLM"/>
    </source>
</evidence>
<evidence type="ECO:0000313" key="2">
    <source>
        <dbReference type="Proteomes" id="UP000247838"/>
    </source>
</evidence>
<comment type="caution">
    <text evidence="1">The sequence shown here is derived from an EMBL/GenBank/DDBJ whole genome shotgun (WGS) entry which is preliminary data.</text>
</comment>
<protein>
    <recommendedName>
        <fullName evidence="3">Aminopeptidase</fullName>
    </recommendedName>
</protein>
<dbReference type="Proteomes" id="UP000247838">
    <property type="component" value="Unassembled WGS sequence"/>
</dbReference>
<sequence>MKKAKKFAKLLVISCLSLLLINCSTDRTSKNPTYIISKTESKQLTDKDIFDDEFDKEITDYDIEYAAKQAKNGFFVPLNSSIILVQSGATVPDAFMQAEFSKYYHVSVYNGVPQTKHLPSNRKNKDFSNNFNNSYMKKLRFIAAKGGQDTIIVYWGTIEKGVLDKKTNVINWTPYDGNKLSNETKFLRYLLKFTLVDVVTGNWSTYFPANIEVDYIIPKKSSDESAESQIDQLIRKTYSNSALLLMERYKIK</sequence>
<dbReference type="AlphaFoldDB" id="A0A318MW89"/>